<dbReference type="Proteomes" id="UP001152872">
    <property type="component" value="Unassembled WGS sequence"/>
</dbReference>
<dbReference type="GO" id="GO:0005829">
    <property type="term" value="C:cytosol"/>
    <property type="evidence" value="ECO:0007669"/>
    <property type="project" value="TreeGrafter"/>
</dbReference>
<dbReference type="SMART" id="SM00967">
    <property type="entry name" value="SpoU_sub_bind"/>
    <property type="match status" value="1"/>
</dbReference>
<evidence type="ECO:0000256" key="3">
    <source>
        <dbReference type="ARBA" id="ARBA00022679"/>
    </source>
</evidence>
<feature type="compositionally biased region" description="Basic and acidic residues" evidence="4">
    <location>
        <begin position="10"/>
        <end position="122"/>
    </location>
</feature>
<dbReference type="Pfam" id="PF08032">
    <property type="entry name" value="SpoU_sub_bind"/>
    <property type="match status" value="1"/>
</dbReference>
<evidence type="ECO:0000256" key="4">
    <source>
        <dbReference type="SAM" id="MobiDB-lite"/>
    </source>
</evidence>
<evidence type="ECO:0000256" key="2">
    <source>
        <dbReference type="ARBA" id="ARBA00022603"/>
    </source>
</evidence>
<dbReference type="GO" id="GO:0008173">
    <property type="term" value="F:RNA methyltransferase activity"/>
    <property type="evidence" value="ECO:0007669"/>
    <property type="project" value="InterPro"/>
</dbReference>
<gene>
    <name evidence="6" type="primary">rlmB</name>
    <name evidence="6" type="ORF">FEV09_08515</name>
</gene>
<dbReference type="GO" id="GO:0003723">
    <property type="term" value="F:RNA binding"/>
    <property type="evidence" value="ECO:0007669"/>
    <property type="project" value="InterPro"/>
</dbReference>
<dbReference type="RefSeq" id="WP_009626684.1">
    <property type="nucleotide sequence ID" value="NZ_VBTY01000055.1"/>
</dbReference>
<dbReference type="PANTHER" id="PTHR46429:SF1">
    <property type="entry name" value="23S RRNA (GUANOSINE-2'-O-)-METHYLTRANSFERASE RLMB"/>
    <property type="match status" value="1"/>
</dbReference>
<evidence type="ECO:0000313" key="7">
    <source>
        <dbReference type="Proteomes" id="UP001152872"/>
    </source>
</evidence>
<dbReference type="InterPro" id="IPR013123">
    <property type="entry name" value="SpoU_subst-bd"/>
</dbReference>
<dbReference type="FunFam" id="3.40.1280.10:FF:000008">
    <property type="entry name" value="Group 3 RNA methyltransferase TrmH"/>
    <property type="match status" value="1"/>
</dbReference>
<reference evidence="6" key="1">
    <citation type="submission" date="2019-05" db="EMBL/GenBank/DDBJ databases">
        <title>Whole genome sequencing of Pseudanabaena catenata USMAC16.</title>
        <authorList>
            <person name="Khan Z."/>
            <person name="Omar W.M."/>
            <person name="Convey P."/>
            <person name="Merican F."/>
            <person name="Najimudin N."/>
        </authorList>
    </citation>
    <scope>NUCLEOTIDE SEQUENCE</scope>
    <source>
        <strain evidence="6">USMAC16</strain>
    </source>
</reference>
<dbReference type="SUPFAM" id="SSF75217">
    <property type="entry name" value="alpha/beta knot"/>
    <property type="match status" value="1"/>
</dbReference>
<dbReference type="GO" id="GO:0006396">
    <property type="term" value="P:RNA processing"/>
    <property type="evidence" value="ECO:0007669"/>
    <property type="project" value="InterPro"/>
</dbReference>
<keyword evidence="7" id="KW-1185">Reference proteome</keyword>
<dbReference type="Gene3D" id="3.30.1330.30">
    <property type="match status" value="1"/>
</dbReference>
<dbReference type="InterPro" id="IPR001537">
    <property type="entry name" value="SpoU_MeTrfase"/>
</dbReference>
<dbReference type="CDD" id="cd18103">
    <property type="entry name" value="SpoU-like_RlmB"/>
    <property type="match status" value="1"/>
</dbReference>
<proteinExistence type="inferred from homology"/>
<keyword evidence="2" id="KW-0489">Methyltransferase</keyword>
<dbReference type="Pfam" id="PF00588">
    <property type="entry name" value="SpoU_methylase"/>
    <property type="match status" value="1"/>
</dbReference>
<dbReference type="EMBL" id="VBTY01000055">
    <property type="protein sequence ID" value="MDG3494602.1"/>
    <property type="molecule type" value="Genomic_DNA"/>
</dbReference>
<dbReference type="Gene3D" id="3.40.1280.10">
    <property type="match status" value="1"/>
</dbReference>
<dbReference type="InterPro" id="IPR029026">
    <property type="entry name" value="tRNA_m1G_MTases_N"/>
</dbReference>
<accession>A0A9X4M8Q8</accession>
<feature type="region of interest" description="Disordered" evidence="4">
    <location>
        <begin position="1"/>
        <end position="137"/>
    </location>
</feature>
<name>A0A9X4M8Q8_9CYAN</name>
<dbReference type="InterPro" id="IPR004441">
    <property type="entry name" value="rRNA_MeTrfase_TrmH"/>
</dbReference>
<dbReference type="NCBIfam" id="TIGR00186">
    <property type="entry name" value="rRNA_methyl_3"/>
    <property type="match status" value="1"/>
</dbReference>
<feature type="region of interest" description="Disordered" evidence="4">
    <location>
        <begin position="182"/>
        <end position="202"/>
    </location>
</feature>
<dbReference type="GO" id="GO:0032259">
    <property type="term" value="P:methylation"/>
    <property type="evidence" value="ECO:0007669"/>
    <property type="project" value="UniProtKB-KW"/>
</dbReference>
<evidence type="ECO:0000259" key="5">
    <source>
        <dbReference type="SMART" id="SM00967"/>
    </source>
</evidence>
<comment type="caution">
    <text evidence="6">The sequence shown here is derived from an EMBL/GenBank/DDBJ whole genome shotgun (WGS) entry which is preliminary data.</text>
</comment>
<dbReference type="InterPro" id="IPR029064">
    <property type="entry name" value="Ribosomal_eL30-like_sf"/>
</dbReference>
<keyword evidence="3" id="KW-0808">Transferase</keyword>
<dbReference type="AlphaFoldDB" id="A0A9X4M8Q8"/>
<evidence type="ECO:0000256" key="1">
    <source>
        <dbReference type="ARBA" id="ARBA00007228"/>
    </source>
</evidence>
<comment type="similarity">
    <text evidence="1">Belongs to the class IV-like SAM-binding methyltransferase superfamily. RNA methyltransferase TrmH family.</text>
</comment>
<dbReference type="PANTHER" id="PTHR46429">
    <property type="entry name" value="23S RRNA (GUANOSINE-2'-O-)-METHYLTRANSFERASE RLMB"/>
    <property type="match status" value="1"/>
</dbReference>
<organism evidence="6 7">
    <name type="scientific">Pseudanabaena catenata USMAC16</name>
    <dbReference type="NCBI Taxonomy" id="1855837"/>
    <lineage>
        <taxon>Bacteria</taxon>
        <taxon>Bacillati</taxon>
        <taxon>Cyanobacteriota</taxon>
        <taxon>Cyanophyceae</taxon>
        <taxon>Pseudanabaenales</taxon>
        <taxon>Pseudanabaenaceae</taxon>
        <taxon>Pseudanabaena</taxon>
    </lineage>
</organism>
<protein>
    <submittedName>
        <fullName evidence="6">23S rRNA (Guanosine(2251)-2'-O)-methyltransferase RlmB</fullName>
    </submittedName>
</protein>
<evidence type="ECO:0000313" key="6">
    <source>
        <dbReference type="EMBL" id="MDG3494602.1"/>
    </source>
</evidence>
<feature type="domain" description="RNA 2-O ribose methyltransferase substrate binding" evidence="5">
    <location>
        <begin position="259"/>
        <end position="335"/>
    </location>
</feature>
<sequence length="509" mass="56937">MTSQPRLKSRQSDHNSDRDADRSFEKRSEKSFDRYSDKGADKRSDNRSDSRVGGKYADKRNDKRPERVADKSFDKSFEKPYKSSEKGFEKRADGRSEAKYTDRTDRRADSKYSDRRPERGFEKSTNSSAEPKFDRKFDKPITKKFADKKFADKKFGDKKFSDKKFADKKFGDKKFSDKKFERGDRPERFDRGSDRVSSRGLERGADRDFSDRKFGDRDFRDRAVPNFERRSLPPIGRAIDPDGELGIVAPVHNPENPDIVYGRHAVEAVLNSDRSINRVWVTPRLRYAPDFLPLIDEAKAAGAVVDEVDNTRLDRITDNGRHQGIAVQVSAYEYADLDELIASAKEKSTQPVIVIADGITDPHNLGAIIRSTAALGAQALVIPQRRAAGITATVAKVAAGTLEILPVARVVNLNRALEKIKEAGFWVYGTMAGASDAIHKTKFSGAIALVIGAEGEGLSLSIQKNCDFLVSIPLEGKVDSLNASVATGMALYEIFRQRWVNTLNLNNLS</sequence>
<dbReference type="InterPro" id="IPR029028">
    <property type="entry name" value="Alpha/beta_knot_MTases"/>
</dbReference>
<dbReference type="SUPFAM" id="SSF55315">
    <property type="entry name" value="L30e-like"/>
    <property type="match status" value="1"/>
</dbReference>